<organism evidence="1 2">
    <name type="scientific">Pyxidicoccus parkwayensis</name>
    <dbReference type="NCBI Taxonomy" id="2813578"/>
    <lineage>
        <taxon>Bacteria</taxon>
        <taxon>Pseudomonadati</taxon>
        <taxon>Myxococcota</taxon>
        <taxon>Myxococcia</taxon>
        <taxon>Myxococcales</taxon>
        <taxon>Cystobacterineae</taxon>
        <taxon>Myxococcaceae</taxon>
        <taxon>Pyxidicoccus</taxon>
    </lineage>
</organism>
<dbReference type="RefSeq" id="WP_206720650.1">
    <property type="nucleotide sequence ID" value="NZ_CP071090.1"/>
</dbReference>
<accession>A0ABX7NJM6</accession>
<name>A0ABX7NJM6_9BACT</name>
<dbReference type="EMBL" id="CP071090">
    <property type="protein sequence ID" value="QSQ19062.1"/>
    <property type="molecule type" value="Genomic_DNA"/>
</dbReference>
<gene>
    <name evidence="1" type="ORF">JY651_27340</name>
</gene>
<proteinExistence type="predicted"/>
<reference evidence="1 2" key="1">
    <citation type="submission" date="2021-02" db="EMBL/GenBank/DDBJ databases">
        <title>De Novo genome assembly of isolated myxobacteria.</title>
        <authorList>
            <person name="Stevens D.C."/>
        </authorList>
    </citation>
    <scope>NUCLEOTIDE SEQUENCE [LARGE SCALE GENOMIC DNA]</scope>
    <source>
        <strain evidence="2">SCPEA02</strain>
    </source>
</reference>
<keyword evidence="2" id="KW-1185">Reference proteome</keyword>
<evidence type="ECO:0000313" key="2">
    <source>
        <dbReference type="Proteomes" id="UP000662747"/>
    </source>
</evidence>
<sequence length="304" mass="33887">MPSPGYSYETILTDALKVGWRVEDIIGGDKRLDFTRPFLPDALAGVKAIGCLSPAEKLKLNQIRGNSYLHLFGLVEEFILPFVMDHARQAVHGENVELRAMVTFAEEEAKHMHLFKRFSEEFARGFGTPCAGVGPAHEIAAAVLSHSALGVGLVTLHLEWLTLYHYLESVRTDESIDPRFASLLRHHWMEESQHAKLDSLLVQKIASTLSSEQVEAGIDDFLVLGNMLHDTLMAQARLDLESLTRAVGRTLSDAEQREIIEAQQKSYRRVMLAQGMTQPNFVKVVEELSPRGMARVSEVARALG</sequence>
<dbReference type="Gene3D" id="1.10.620.20">
    <property type="entry name" value="Ribonucleotide Reductase, subunit A"/>
    <property type="match status" value="1"/>
</dbReference>
<dbReference type="SUPFAM" id="SSF47240">
    <property type="entry name" value="Ferritin-like"/>
    <property type="match status" value="1"/>
</dbReference>
<dbReference type="InterPro" id="IPR009078">
    <property type="entry name" value="Ferritin-like_SF"/>
</dbReference>
<protein>
    <recommendedName>
        <fullName evidence="3">Diiron oxygenase</fullName>
    </recommendedName>
</protein>
<dbReference type="Proteomes" id="UP000662747">
    <property type="component" value="Chromosome"/>
</dbReference>
<evidence type="ECO:0000313" key="1">
    <source>
        <dbReference type="EMBL" id="QSQ19062.1"/>
    </source>
</evidence>
<dbReference type="InterPro" id="IPR012348">
    <property type="entry name" value="RNR-like"/>
</dbReference>
<evidence type="ECO:0008006" key="3">
    <source>
        <dbReference type="Google" id="ProtNLM"/>
    </source>
</evidence>